<evidence type="ECO:0000313" key="4">
    <source>
        <dbReference type="Proteomes" id="UP000287872"/>
    </source>
</evidence>
<name>A0A401UKX0_9CLOT</name>
<dbReference type="Gene3D" id="3.40.50.720">
    <property type="entry name" value="NAD(P)-binding Rossmann-like Domain"/>
    <property type="match status" value="1"/>
</dbReference>
<sequence length="269" mass="29801">MEEKILKEIYESLSKGHKAALVTITDIKGSTPRKKGSLMAVWEDGRIEGSVGGGNIEYSAIEKAIECIKKETDGQFEFELNDEGDLHMQCGGKATLYVKIFKPRSKLLIIGAGHIGVELFKLAKVIDFYTVIFDDREEFANEKRFNSADEIIVGDIGGKLSQYPIDENTYIIIVTRGHKCDADALKVTAESDASYIGMIGSRKKTEFVMKNLIGEGIGREALKKVYAPIGINISSQEPNEIAFGIMSEILMVKNEGSLQHLKDIKKVDF</sequence>
<dbReference type="Proteomes" id="UP000287872">
    <property type="component" value="Unassembled WGS sequence"/>
</dbReference>
<accession>A0A401UKX0</accession>
<dbReference type="PANTHER" id="PTHR30388">
    <property type="entry name" value="ALDEHYDE OXIDOREDUCTASE MOLYBDENUM COFACTOR ASSEMBLY PROTEIN"/>
    <property type="match status" value="1"/>
</dbReference>
<organism evidence="3 4">
    <name type="scientific">Clostridium tagluense</name>
    <dbReference type="NCBI Taxonomy" id="360422"/>
    <lineage>
        <taxon>Bacteria</taxon>
        <taxon>Bacillati</taxon>
        <taxon>Bacillota</taxon>
        <taxon>Clostridia</taxon>
        <taxon>Eubacteriales</taxon>
        <taxon>Clostridiaceae</taxon>
        <taxon>Clostridium</taxon>
    </lineage>
</organism>
<feature type="domain" description="XdhC- CoxI" evidence="1">
    <location>
        <begin position="13"/>
        <end position="72"/>
    </location>
</feature>
<reference evidence="3 4" key="1">
    <citation type="submission" date="2018-11" db="EMBL/GenBank/DDBJ databases">
        <title>Genome sequencing and assembly of Clostridium tagluense strain A121.</title>
        <authorList>
            <person name="Murakami T."/>
            <person name="Segawa T."/>
            <person name="Shcherbakova V.A."/>
            <person name="Mori H."/>
            <person name="Yoshimura Y."/>
        </authorList>
    </citation>
    <scope>NUCLEOTIDE SEQUENCE [LARGE SCALE GENOMIC DNA]</scope>
    <source>
        <strain evidence="3 4">A121</strain>
    </source>
</reference>
<proteinExistence type="predicted"/>
<dbReference type="RefSeq" id="WP_125000366.1">
    <property type="nucleotide sequence ID" value="NZ_BHYK01000008.1"/>
</dbReference>
<feature type="domain" description="XdhC Rossmann" evidence="2">
    <location>
        <begin position="107"/>
        <end position="249"/>
    </location>
</feature>
<dbReference type="EMBL" id="BHYK01000008">
    <property type="protein sequence ID" value="GCD10196.1"/>
    <property type="molecule type" value="Genomic_DNA"/>
</dbReference>
<dbReference type="Pfam" id="PF13478">
    <property type="entry name" value="XdhC_C"/>
    <property type="match status" value="1"/>
</dbReference>
<protein>
    <submittedName>
        <fullName evidence="3">Xanthine dehydrogenase accessory factor</fullName>
    </submittedName>
</protein>
<dbReference type="Pfam" id="PF02625">
    <property type="entry name" value="XdhC_CoxI"/>
    <property type="match status" value="1"/>
</dbReference>
<evidence type="ECO:0000259" key="2">
    <source>
        <dbReference type="Pfam" id="PF13478"/>
    </source>
</evidence>
<dbReference type="InterPro" id="IPR003777">
    <property type="entry name" value="XdhC_CoxI"/>
</dbReference>
<dbReference type="InterPro" id="IPR027051">
    <property type="entry name" value="XdhC_Rossmann_dom"/>
</dbReference>
<dbReference type="InterPro" id="IPR052698">
    <property type="entry name" value="MoCofactor_Util/Proc"/>
</dbReference>
<gene>
    <name evidence="3" type="ORF">Ctaglu_18190</name>
</gene>
<dbReference type="PANTHER" id="PTHR30388:SF6">
    <property type="entry name" value="XANTHINE DEHYDROGENASE SUBUNIT A-RELATED"/>
    <property type="match status" value="1"/>
</dbReference>
<keyword evidence="4" id="KW-1185">Reference proteome</keyword>
<evidence type="ECO:0000313" key="3">
    <source>
        <dbReference type="EMBL" id="GCD10196.1"/>
    </source>
</evidence>
<comment type="caution">
    <text evidence="3">The sequence shown here is derived from an EMBL/GenBank/DDBJ whole genome shotgun (WGS) entry which is preliminary data.</text>
</comment>
<evidence type="ECO:0000259" key="1">
    <source>
        <dbReference type="Pfam" id="PF02625"/>
    </source>
</evidence>
<dbReference type="OrthoDB" id="9773039at2"/>
<dbReference type="AlphaFoldDB" id="A0A401UKX0"/>